<dbReference type="SUPFAM" id="SSF53335">
    <property type="entry name" value="S-adenosyl-L-methionine-dependent methyltransferases"/>
    <property type="match status" value="1"/>
</dbReference>
<dbReference type="HOGENOM" id="CLU_018398_7_2_2"/>
<evidence type="ECO:0000256" key="1">
    <source>
        <dbReference type="ARBA" id="ARBA00022603"/>
    </source>
</evidence>
<dbReference type="InterPro" id="IPR029063">
    <property type="entry name" value="SAM-dependent_MTases_sf"/>
</dbReference>
<dbReference type="CDD" id="cd02440">
    <property type="entry name" value="AdoMet_MTases"/>
    <property type="match status" value="1"/>
</dbReference>
<name>H2C6Y4_9CREN</name>
<dbReference type="Pfam" id="PF05175">
    <property type="entry name" value="MTS"/>
    <property type="match status" value="1"/>
</dbReference>
<sequence length="182" mass="20198">MMVVVDVVEGIPLSLVSFPGLFSKKRLDLGTRILLENLVIPEEGTVADVGCGYGPVGIYVAVRNPRLNVYMLDVNPLAVKASQMNVERYGLQGRVKVMKSDLLEKLEGKVRAIYSNPPLSKGVEILERLAEQAASKLDKEGWIQLVLYRGETNALKIFTKYFSRVETVKKVKGYSLVLVVND</sequence>
<dbReference type="PANTHER" id="PTHR47816:SF4">
    <property type="entry name" value="RIBOSOMAL RNA SMALL SUBUNIT METHYLTRANSFERASE C"/>
    <property type="match status" value="1"/>
</dbReference>
<dbReference type="eggNOG" id="arCOG00110">
    <property type="taxonomic scope" value="Archaea"/>
</dbReference>
<keyword evidence="1 4" id="KW-0489">Methyltransferase</keyword>
<gene>
    <name evidence="4" type="ORF">MetMK1DRAFT_00023290</name>
</gene>
<dbReference type="STRING" id="671065.MetMK1DRAFT_00023290"/>
<evidence type="ECO:0000313" key="5">
    <source>
        <dbReference type="Proteomes" id="UP000003980"/>
    </source>
</evidence>
<proteinExistence type="predicted"/>
<protein>
    <submittedName>
        <fullName evidence="4">16S RNA G1207 methylase RsmC</fullName>
    </submittedName>
</protein>
<evidence type="ECO:0000256" key="2">
    <source>
        <dbReference type="ARBA" id="ARBA00022679"/>
    </source>
</evidence>
<reference evidence="4 5" key="1">
    <citation type="submission" date="2012-01" db="EMBL/GenBank/DDBJ databases">
        <title>Improved High-Quality Draft sequence of Metallosphaera yellowstonensis MK1.</title>
        <authorList>
            <consortium name="US DOE Joint Genome Institute"/>
            <person name="Lucas S."/>
            <person name="Han J."/>
            <person name="Cheng J.-F."/>
            <person name="Goodwin L."/>
            <person name="Pitluck S."/>
            <person name="Peters L."/>
            <person name="Teshima H."/>
            <person name="Detter J.C."/>
            <person name="Han C."/>
            <person name="Tapia R."/>
            <person name="Land M."/>
            <person name="Hauser L."/>
            <person name="Kyrpides N."/>
            <person name="Kozubal M."/>
            <person name="Macur R.E."/>
            <person name="Jay Z."/>
            <person name="Inskeep W."/>
            <person name="Woyke T."/>
        </authorList>
    </citation>
    <scope>NUCLEOTIDE SEQUENCE [LARGE SCALE GENOMIC DNA]</scope>
    <source>
        <strain evidence="4 5">MK1</strain>
    </source>
</reference>
<dbReference type="AlphaFoldDB" id="H2C6Y4"/>
<dbReference type="GO" id="GO:0008757">
    <property type="term" value="F:S-adenosylmethionine-dependent methyltransferase activity"/>
    <property type="evidence" value="ECO:0007669"/>
    <property type="project" value="InterPro"/>
</dbReference>
<dbReference type="GO" id="GO:0032259">
    <property type="term" value="P:methylation"/>
    <property type="evidence" value="ECO:0007669"/>
    <property type="project" value="UniProtKB-KW"/>
</dbReference>
<dbReference type="OrthoDB" id="4668at2157"/>
<dbReference type="PANTHER" id="PTHR47816">
    <property type="entry name" value="RIBOSOMAL RNA SMALL SUBUNIT METHYLTRANSFERASE C"/>
    <property type="match status" value="1"/>
</dbReference>
<feature type="domain" description="Methyltransferase small" evidence="3">
    <location>
        <begin position="14"/>
        <end position="176"/>
    </location>
</feature>
<evidence type="ECO:0000313" key="4">
    <source>
        <dbReference type="EMBL" id="EHP69561.1"/>
    </source>
</evidence>
<dbReference type="Gene3D" id="3.40.50.150">
    <property type="entry name" value="Vaccinia Virus protein VP39"/>
    <property type="match status" value="1"/>
</dbReference>
<keyword evidence="5" id="KW-1185">Reference proteome</keyword>
<dbReference type="InterPro" id="IPR007848">
    <property type="entry name" value="Small_mtfrase_dom"/>
</dbReference>
<keyword evidence="2" id="KW-0808">Transferase</keyword>
<evidence type="ECO:0000259" key="3">
    <source>
        <dbReference type="Pfam" id="PF05175"/>
    </source>
</evidence>
<dbReference type="EMBL" id="JH597768">
    <property type="protein sequence ID" value="EHP69561.1"/>
    <property type="molecule type" value="Genomic_DNA"/>
</dbReference>
<dbReference type="Proteomes" id="UP000003980">
    <property type="component" value="Unassembled WGS sequence"/>
</dbReference>
<dbReference type="InterPro" id="IPR046977">
    <property type="entry name" value="RsmC/RlmG"/>
</dbReference>
<accession>H2C6Y4</accession>
<organism evidence="4 5">
    <name type="scientific">Metallosphaera yellowstonensis MK1</name>
    <dbReference type="NCBI Taxonomy" id="671065"/>
    <lineage>
        <taxon>Archaea</taxon>
        <taxon>Thermoproteota</taxon>
        <taxon>Thermoprotei</taxon>
        <taxon>Sulfolobales</taxon>
        <taxon>Sulfolobaceae</taxon>
        <taxon>Metallosphaera</taxon>
    </lineage>
</organism>